<dbReference type="PANTHER" id="PTHR24421">
    <property type="entry name" value="NITRATE/NITRITE SENSOR PROTEIN NARX-RELATED"/>
    <property type="match status" value="1"/>
</dbReference>
<keyword evidence="8" id="KW-0902">Two-component regulatory system</keyword>
<keyword evidence="10" id="KW-0472">Membrane</keyword>
<feature type="transmembrane region" description="Helical" evidence="10">
    <location>
        <begin position="34"/>
        <end position="54"/>
    </location>
</feature>
<dbReference type="GO" id="GO:0046983">
    <property type="term" value="F:protein dimerization activity"/>
    <property type="evidence" value="ECO:0007669"/>
    <property type="project" value="InterPro"/>
</dbReference>
<evidence type="ECO:0000256" key="3">
    <source>
        <dbReference type="ARBA" id="ARBA00022553"/>
    </source>
</evidence>
<evidence type="ECO:0000259" key="11">
    <source>
        <dbReference type="Pfam" id="PF02518"/>
    </source>
</evidence>
<dbReference type="PANTHER" id="PTHR24421:SF10">
    <property type="entry name" value="NITRATE_NITRITE SENSOR PROTEIN NARQ"/>
    <property type="match status" value="1"/>
</dbReference>
<dbReference type="InterPro" id="IPR050482">
    <property type="entry name" value="Sensor_HK_TwoCompSys"/>
</dbReference>
<dbReference type="InterPro" id="IPR003594">
    <property type="entry name" value="HATPase_dom"/>
</dbReference>
<keyword evidence="4" id="KW-0808">Transferase</keyword>
<dbReference type="Gene3D" id="1.20.5.1930">
    <property type="match status" value="1"/>
</dbReference>
<evidence type="ECO:0000256" key="7">
    <source>
        <dbReference type="ARBA" id="ARBA00022840"/>
    </source>
</evidence>
<dbReference type="GO" id="GO:0016020">
    <property type="term" value="C:membrane"/>
    <property type="evidence" value="ECO:0007669"/>
    <property type="project" value="InterPro"/>
</dbReference>
<evidence type="ECO:0000259" key="12">
    <source>
        <dbReference type="Pfam" id="PF07730"/>
    </source>
</evidence>
<dbReference type="Gene3D" id="3.30.565.10">
    <property type="entry name" value="Histidine kinase-like ATPase, C-terminal domain"/>
    <property type="match status" value="1"/>
</dbReference>
<dbReference type="GO" id="GO:0005524">
    <property type="term" value="F:ATP binding"/>
    <property type="evidence" value="ECO:0007669"/>
    <property type="project" value="UniProtKB-KW"/>
</dbReference>
<dbReference type="GO" id="GO:0000155">
    <property type="term" value="F:phosphorelay sensor kinase activity"/>
    <property type="evidence" value="ECO:0007669"/>
    <property type="project" value="InterPro"/>
</dbReference>
<evidence type="ECO:0000256" key="1">
    <source>
        <dbReference type="ARBA" id="ARBA00000085"/>
    </source>
</evidence>
<comment type="caution">
    <text evidence="14">The sequence shown here is derived from an EMBL/GenBank/DDBJ whole genome shotgun (WGS) entry which is preliminary data.</text>
</comment>
<keyword evidence="15" id="KW-1185">Reference proteome</keyword>
<keyword evidence="6 14" id="KW-0418">Kinase</keyword>
<dbReference type="Pfam" id="PF13796">
    <property type="entry name" value="Sensor"/>
    <property type="match status" value="1"/>
</dbReference>
<accession>A0A2T0S843</accession>
<evidence type="ECO:0000256" key="10">
    <source>
        <dbReference type="SAM" id="Phobius"/>
    </source>
</evidence>
<keyword evidence="10" id="KW-0812">Transmembrane</keyword>
<feature type="transmembrane region" description="Helical" evidence="10">
    <location>
        <begin position="186"/>
        <end position="204"/>
    </location>
</feature>
<evidence type="ECO:0000256" key="9">
    <source>
        <dbReference type="SAM" id="Coils"/>
    </source>
</evidence>
<organism evidence="14 15">
    <name type="scientific">Pseudosporangium ferrugineum</name>
    <dbReference type="NCBI Taxonomy" id="439699"/>
    <lineage>
        <taxon>Bacteria</taxon>
        <taxon>Bacillati</taxon>
        <taxon>Actinomycetota</taxon>
        <taxon>Actinomycetes</taxon>
        <taxon>Micromonosporales</taxon>
        <taxon>Micromonosporaceae</taxon>
        <taxon>Pseudosporangium</taxon>
    </lineage>
</organism>
<dbReference type="CDD" id="cd16917">
    <property type="entry name" value="HATPase_UhpB-NarQ-NarX-like"/>
    <property type="match status" value="1"/>
</dbReference>
<keyword evidence="10" id="KW-1133">Transmembrane helix</keyword>
<sequence>MTSVNGMTTSIAAAPEHRSPAWRILRGIGLDTQFILLGFPLGLITLVLFVTGFAVGLGTVVIWVGVPILLGTLMLARGFAAIERIRIAPVLGRRLPHPYYKRAAAGASLVRRVFTPLSDGQVWLDFLHGIFRIIPSTIAFAFAVTWWAGTLGGLTFPLWDWSIPRGPDDTDLPELLGMGDAWGTRVVFYLAVGFFFLGTLYPVLRGTALLEAWFARGLLSGVNELREQVAEAEAARDTAQAQKAAAVSAEATALRRLERDIHDGPQQRLVRLAMDLGRAEQQFSTDPEAARATVAEALTQTRETLDELRALSRGIAPPILVDRGLQAALTALAGRSTVPVDLDAPPLERLDAAVETTAYFVVAESLTNVAKHSHAAEVQVGVRRAPTGLLITIADDGVGGASLAKGHGLAGLADRVEAAGGVMDLASPAGGGTTVTVVLPL</sequence>
<protein>
    <recommendedName>
        <fullName evidence="2">histidine kinase</fullName>
        <ecNumber evidence="2">2.7.13.3</ecNumber>
    </recommendedName>
</protein>
<evidence type="ECO:0000256" key="6">
    <source>
        <dbReference type="ARBA" id="ARBA00022777"/>
    </source>
</evidence>
<dbReference type="AlphaFoldDB" id="A0A2T0S843"/>
<feature type="domain" description="Putative sensor" evidence="13">
    <location>
        <begin position="34"/>
        <end position="219"/>
    </location>
</feature>
<keyword evidence="3" id="KW-0597">Phosphoprotein</keyword>
<feature type="domain" description="Histidine kinase/HSP90-like ATPase" evidence="11">
    <location>
        <begin position="355"/>
        <end position="441"/>
    </location>
</feature>
<feature type="coiled-coil region" evidence="9">
    <location>
        <begin position="215"/>
        <end position="242"/>
    </location>
</feature>
<reference evidence="14 15" key="1">
    <citation type="submission" date="2018-03" db="EMBL/GenBank/DDBJ databases">
        <title>Genomic Encyclopedia of Archaeal and Bacterial Type Strains, Phase II (KMG-II): from individual species to whole genera.</title>
        <authorList>
            <person name="Goeker M."/>
        </authorList>
    </citation>
    <scope>NUCLEOTIDE SEQUENCE [LARGE SCALE GENOMIC DNA]</scope>
    <source>
        <strain evidence="14 15">DSM 45348</strain>
    </source>
</reference>
<dbReference type="InterPro" id="IPR011712">
    <property type="entry name" value="Sig_transdc_His_kin_sub3_dim/P"/>
</dbReference>
<dbReference type="Pfam" id="PF02518">
    <property type="entry name" value="HATPase_c"/>
    <property type="match status" value="1"/>
</dbReference>
<evidence type="ECO:0000256" key="2">
    <source>
        <dbReference type="ARBA" id="ARBA00012438"/>
    </source>
</evidence>
<keyword evidence="9" id="KW-0175">Coiled coil</keyword>
<comment type="catalytic activity">
    <reaction evidence="1">
        <text>ATP + protein L-histidine = ADP + protein N-phospho-L-histidine.</text>
        <dbReference type="EC" id="2.7.13.3"/>
    </reaction>
</comment>
<feature type="transmembrane region" description="Helical" evidence="10">
    <location>
        <begin position="60"/>
        <end position="80"/>
    </location>
</feature>
<feature type="domain" description="Signal transduction histidine kinase subgroup 3 dimerisation and phosphoacceptor" evidence="12">
    <location>
        <begin position="255"/>
        <end position="318"/>
    </location>
</feature>
<keyword evidence="5" id="KW-0547">Nucleotide-binding</keyword>
<evidence type="ECO:0000313" key="14">
    <source>
        <dbReference type="EMBL" id="PRY29586.1"/>
    </source>
</evidence>
<evidence type="ECO:0000313" key="15">
    <source>
        <dbReference type="Proteomes" id="UP000239209"/>
    </source>
</evidence>
<keyword evidence="7" id="KW-0067">ATP-binding</keyword>
<dbReference type="SUPFAM" id="SSF55874">
    <property type="entry name" value="ATPase domain of HSP90 chaperone/DNA topoisomerase II/histidine kinase"/>
    <property type="match status" value="1"/>
</dbReference>
<dbReference type="InterPro" id="IPR036890">
    <property type="entry name" value="HATPase_C_sf"/>
</dbReference>
<feature type="transmembrane region" description="Helical" evidence="10">
    <location>
        <begin position="138"/>
        <end position="159"/>
    </location>
</feature>
<evidence type="ECO:0000256" key="8">
    <source>
        <dbReference type="ARBA" id="ARBA00023012"/>
    </source>
</evidence>
<dbReference type="InterPro" id="IPR025828">
    <property type="entry name" value="Put_sensor_dom"/>
</dbReference>
<dbReference type="EC" id="2.7.13.3" evidence="2"/>
<dbReference type="Proteomes" id="UP000239209">
    <property type="component" value="Unassembled WGS sequence"/>
</dbReference>
<name>A0A2T0S843_9ACTN</name>
<evidence type="ECO:0000259" key="13">
    <source>
        <dbReference type="Pfam" id="PF13796"/>
    </source>
</evidence>
<evidence type="ECO:0000256" key="4">
    <source>
        <dbReference type="ARBA" id="ARBA00022679"/>
    </source>
</evidence>
<dbReference type="EMBL" id="PVZG01000006">
    <property type="protein sequence ID" value="PRY29586.1"/>
    <property type="molecule type" value="Genomic_DNA"/>
</dbReference>
<dbReference type="Pfam" id="PF07730">
    <property type="entry name" value="HisKA_3"/>
    <property type="match status" value="1"/>
</dbReference>
<evidence type="ECO:0000256" key="5">
    <source>
        <dbReference type="ARBA" id="ARBA00022741"/>
    </source>
</evidence>
<gene>
    <name evidence="14" type="ORF">CLV70_106307</name>
</gene>
<proteinExistence type="predicted"/>